<gene>
    <name evidence="1" type="ORF">PL75_10860</name>
</gene>
<accession>A0A0J0YP87</accession>
<dbReference type="STRING" id="1470200.PL75_10860"/>
<evidence type="ECO:0000313" key="1">
    <source>
        <dbReference type="EMBL" id="KLT71955.1"/>
    </source>
</evidence>
<feature type="non-terminal residue" evidence="1">
    <location>
        <position position="1"/>
    </location>
</feature>
<sequence>HRAVAALPDLAKITEKQQIVAKATADVASAVSVYRQNQLSKAQAALSNAETELMGATFSGNQSDIDAAQGRLNEARENVKAWETGGSKARALNAGTTLITGILGGQSEVQAAVNTASPYTAQLIGQTFGQNGSHPNEALQLIGHALNSGILATVNGGSFEAGAVSGAGSELAAKALTQTLFGE</sequence>
<dbReference type="Proteomes" id="UP000036027">
    <property type="component" value="Unassembled WGS sequence"/>
</dbReference>
<organism evidence="1 2">
    <name type="scientific">Neisseria arctica</name>
    <dbReference type="NCBI Taxonomy" id="1470200"/>
    <lineage>
        <taxon>Bacteria</taxon>
        <taxon>Pseudomonadati</taxon>
        <taxon>Pseudomonadota</taxon>
        <taxon>Betaproteobacteria</taxon>
        <taxon>Neisseriales</taxon>
        <taxon>Neisseriaceae</taxon>
        <taxon>Neisseria</taxon>
    </lineage>
</organism>
<protein>
    <submittedName>
        <fullName evidence="1">Uncharacterized protein</fullName>
    </submittedName>
</protein>
<proteinExistence type="predicted"/>
<keyword evidence="2" id="KW-1185">Reference proteome</keyword>
<dbReference type="EMBL" id="JTDO01000043">
    <property type="protein sequence ID" value="KLT71955.1"/>
    <property type="molecule type" value="Genomic_DNA"/>
</dbReference>
<evidence type="ECO:0000313" key="2">
    <source>
        <dbReference type="Proteomes" id="UP000036027"/>
    </source>
</evidence>
<reference evidence="1 2" key="1">
    <citation type="submission" date="2014-11" db="EMBL/GenBank/DDBJ databases">
        <title>Genome of a novel goose pathogen.</title>
        <authorList>
            <person name="Hansen C.M."/>
            <person name="Hueffer K."/>
            <person name="Choi S.C."/>
        </authorList>
    </citation>
    <scope>NUCLEOTIDE SEQUENCE [LARGE SCALE GENOMIC DNA]</scope>
    <source>
        <strain evidence="1 2">KH1503</strain>
    </source>
</reference>
<name>A0A0J0YP87_9NEIS</name>
<feature type="non-terminal residue" evidence="1">
    <location>
        <position position="183"/>
    </location>
</feature>
<dbReference type="AlphaFoldDB" id="A0A0J0YP87"/>
<comment type="caution">
    <text evidence="1">The sequence shown here is derived from an EMBL/GenBank/DDBJ whole genome shotgun (WGS) entry which is preliminary data.</text>
</comment>